<dbReference type="AlphaFoldDB" id="W7AZD7"/>
<gene>
    <name evidence="1" type="ORF">YYG_03985</name>
</gene>
<evidence type="ECO:0000313" key="2">
    <source>
        <dbReference type="Proteomes" id="UP000030659"/>
    </source>
</evidence>
<dbReference type="EMBL" id="KI965403">
    <property type="protein sequence ID" value="EUD70861.1"/>
    <property type="molecule type" value="Genomic_DNA"/>
</dbReference>
<evidence type="ECO:0000313" key="1">
    <source>
        <dbReference type="EMBL" id="EUD70861.1"/>
    </source>
</evidence>
<sequence length="231" mass="27705">MDKEGIMNKYEKIKILRNCLFSYEELLKPKNVIPPDSHNIQSGEINVENKNNKSKQLCISFDEMEKSRMDFIDSDCICIEEKQQNLGGLDYFNFQEFSNLCIFNIFLNKKKEKKNYKYEIFLLNKFVFRFLFAFSQMPHFYENVNAYIKNYLFKKSSNFLSLFEKCVQEKVETISRNNSNAEKIYKAHGCEKKKINTMSWNTKKKIKARDILIFFCNNYKYILKKKNCKNL</sequence>
<organism evidence="1 2">
    <name type="scientific">Plasmodium vinckei petteri</name>
    <dbReference type="NCBI Taxonomy" id="138298"/>
    <lineage>
        <taxon>Eukaryota</taxon>
        <taxon>Sar</taxon>
        <taxon>Alveolata</taxon>
        <taxon>Apicomplexa</taxon>
        <taxon>Aconoidasida</taxon>
        <taxon>Haemosporida</taxon>
        <taxon>Plasmodiidae</taxon>
        <taxon>Plasmodium</taxon>
        <taxon>Plasmodium (Vinckeia)</taxon>
    </lineage>
</organism>
<accession>W7AZD7</accession>
<reference evidence="1 2" key="1">
    <citation type="submission" date="2013-02" db="EMBL/GenBank/DDBJ databases">
        <title>The Genome Sequence of Plasmodium vinckei petteri CR.</title>
        <authorList>
            <consortium name="The Broad Institute Genome Sequencing Platform"/>
            <consortium name="The Broad Institute Genome Sequencing Center for Infectious Disease"/>
            <person name="Neafsey D."/>
            <person name="Cheeseman I."/>
            <person name="Volkman S."/>
            <person name="Adams J."/>
            <person name="Walker B."/>
            <person name="Young S.K."/>
            <person name="Zeng Q."/>
            <person name="Gargeya S."/>
            <person name="Fitzgerald M."/>
            <person name="Haas B."/>
            <person name="Abouelleil A."/>
            <person name="Alvarado L."/>
            <person name="Arachchi H.M."/>
            <person name="Berlin A.M."/>
            <person name="Chapman S.B."/>
            <person name="Dewar J."/>
            <person name="Goldberg J."/>
            <person name="Griggs A."/>
            <person name="Gujja S."/>
            <person name="Hansen M."/>
            <person name="Howarth C."/>
            <person name="Imamovic A."/>
            <person name="Larimer J."/>
            <person name="McCowan C."/>
            <person name="Murphy C."/>
            <person name="Neiman D."/>
            <person name="Pearson M."/>
            <person name="Priest M."/>
            <person name="Roberts A."/>
            <person name="Saif S."/>
            <person name="Shea T."/>
            <person name="Sisk P."/>
            <person name="Sykes S."/>
            <person name="Wortman J."/>
            <person name="Nusbaum C."/>
            <person name="Birren B."/>
        </authorList>
    </citation>
    <scope>NUCLEOTIDE SEQUENCE [LARGE SCALE GENOMIC DNA]</scope>
    <source>
        <strain evidence="1 2">CR</strain>
    </source>
</reference>
<name>W7AZD7_PLAVN</name>
<proteinExistence type="predicted"/>
<dbReference type="Proteomes" id="UP000030659">
    <property type="component" value="Unassembled WGS sequence"/>
</dbReference>
<protein>
    <submittedName>
        <fullName evidence="1">Uncharacterized protein</fullName>
    </submittedName>
</protein>